<dbReference type="RefSeq" id="WP_085218439.1">
    <property type="nucleotide sequence ID" value="NZ_LT840185.1"/>
</dbReference>
<keyword evidence="6" id="KW-1185">Reference proteome</keyword>
<dbReference type="InterPro" id="IPR001173">
    <property type="entry name" value="Glyco_trans_2-like"/>
</dbReference>
<dbReference type="PANTHER" id="PTHR43685">
    <property type="entry name" value="GLYCOSYLTRANSFERASE"/>
    <property type="match status" value="1"/>
</dbReference>
<dbReference type="PANTHER" id="PTHR43685:SF5">
    <property type="entry name" value="GLYCOSYLTRANSFERASE EPSE-RELATED"/>
    <property type="match status" value="1"/>
</dbReference>
<comment type="similarity">
    <text evidence="1">Belongs to the glycosyltransferase 2 family.</text>
</comment>
<gene>
    <name evidence="5" type="ORF">SAMN06295910_1771</name>
</gene>
<accession>A0A1X7GHF5</accession>
<dbReference type="OrthoDB" id="9807795at2"/>
<evidence type="ECO:0000313" key="5">
    <source>
        <dbReference type="EMBL" id="SMF69799.1"/>
    </source>
</evidence>
<dbReference type="Pfam" id="PF00535">
    <property type="entry name" value="Glycos_transf_2"/>
    <property type="match status" value="1"/>
</dbReference>
<proteinExistence type="inferred from homology"/>
<dbReference type="Proteomes" id="UP000192934">
    <property type="component" value="Chromosome I"/>
</dbReference>
<organism evidence="5 6">
    <name type="scientific">Allosphingosinicella indica</name>
    <dbReference type="NCBI Taxonomy" id="941907"/>
    <lineage>
        <taxon>Bacteria</taxon>
        <taxon>Pseudomonadati</taxon>
        <taxon>Pseudomonadota</taxon>
        <taxon>Alphaproteobacteria</taxon>
        <taxon>Sphingomonadales</taxon>
        <taxon>Sphingomonadaceae</taxon>
        <taxon>Allosphingosinicella</taxon>
    </lineage>
</organism>
<dbReference type="EMBL" id="LT840185">
    <property type="protein sequence ID" value="SMF69799.1"/>
    <property type="molecule type" value="Genomic_DNA"/>
</dbReference>
<evidence type="ECO:0000259" key="4">
    <source>
        <dbReference type="Pfam" id="PF00535"/>
    </source>
</evidence>
<dbReference type="STRING" id="941907.SAMN06295910_1771"/>
<reference evidence="6" key="1">
    <citation type="submission" date="2017-04" db="EMBL/GenBank/DDBJ databases">
        <authorList>
            <person name="Varghese N."/>
            <person name="Submissions S."/>
        </authorList>
    </citation>
    <scope>NUCLEOTIDE SEQUENCE [LARGE SCALE GENOMIC DNA]</scope>
    <source>
        <strain evidence="6">Dd16</strain>
    </source>
</reference>
<keyword evidence="3 5" id="KW-0808">Transferase</keyword>
<keyword evidence="2" id="KW-0328">Glycosyltransferase</keyword>
<dbReference type="InterPro" id="IPR029044">
    <property type="entry name" value="Nucleotide-diphossugar_trans"/>
</dbReference>
<feature type="domain" description="Glycosyltransferase 2-like" evidence="4">
    <location>
        <begin position="8"/>
        <end position="167"/>
    </location>
</feature>
<evidence type="ECO:0000256" key="1">
    <source>
        <dbReference type="ARBA" id="ARBA00006739"/>
    </source>
</evidence>
<dbReference type="AlphaFoldDB" id="A0A1X7GHF5"/>
<dbReference type="SUPFAM" id="SSF53448">
    <property type="entry name" value="Nucleotide-diphospho-sugar transferases"/>
    <property type="match status" value="1"/>
</dbReference>
<dbReference type="GO" id="GO:0016757">
    <property type="term" value="F:glycosyltransferase activity"/>
    <property type="evidence" value="ECO:0007669"/>
    <property type="project" value="UniProtKB-KW"/>
</dbReference>
<name>A0A1X7GHF5_9SPHN</name>
<sequence>MRPEPRISVAMGAYNAQPYLAEAIESILSQTFGDFEFLIVNDGSTDGSGDVIDAYAARDPRVRALHQPNAGLVASLNRAIDEARAPLIARMDADDISLPDRFEKQLAFMAANPDYGVVGTATDDIDEQGRITRNLDYHPLDHESFLEALDGRPLICHPSVIMHRDVLVAVGGYRRAFVHCEDYDLWLRLSQHTRICSIKDRLFQYRRSWTQVSTAFNVQQQIGAAVAFFAHQERIAGRPDPTEGLDKLPPIDALDDLFGRPGVAQAVRARVAPNLLHSGEALRSDGFDLLLRHIADGGARDGLWRTTARLMKLREPKRAARLAIALATSSERPRLSA</sequence>
<evidence type="ECO:0000313" key="6">
    <source>
        <dbReference type="Proteomes" id="UP000192934"/>
    </source>
</evidence>
<evidence type="ECO:0000256" key="2">
    <source>
        <dbReference type="ARBA" id="ARBA00022676"/>
    </source>
</evidence>
<dbReference type="Gene3D" id="3.90.550.10">
    <property type="entry name" value="Spore Coat Polysaccharide Biosynthesis Protein SpsA, Chain A"/>
    <property type="match status" value="1"/>
</dbReference>
<dbReference type="InterPro" id="IPR050834">
    <property type="entry name" value="Glycosyltransf_2"/>
</dbReference>
<protein>
    <submittedName>
        <fullName evidence="5">Glycosyl transferase family 2</fullName>
    </submittedName>
</protein>
<evidence type="ECO:0000256" key="3">
    <source>
        <dbReference type="ARBA" id="ARBA00022679"/>
    </source>
</evidence>